<protein>
    <submittedName>
        <fullName evidence="2">Uncharacterized protein DUF1707</fullName>
    </submittedName>
</protein>
<dbReference type="Pfam" id="PF08044">
    <property type="entry name" value="DUF1707"/>
    <property type="match status" value="1"/>
</dbReference>
<evidence type="ECO:0000259" key="1">
    <source>
        <dbReference type="Pfam" id="PF08044"/>
    </source>
</evidence>
<dbReference type="RefSeq" id="WP_147256250.1">
    <property type="nucleotide sequence ID" value="NZ_VIWU01000001.1"/>
</dbReference>
<dbReference type="EMBL" id="VIWU01000001">
    <property type="protein sequence ID" value="TWF76987.1"/>
    <property type="molecule type" value="Genomic_DNA"/>
</dbReference>
<name>A0A561SQ48_9PSEU</name>
<reference evidence="2 3" key="1">
    <citation type="submission" date="2019-06" db="EMBL/GenBank/DDBJ databases">
        <title>Sequencing the genomes of 1000 actinobacteria strains.</title>
        <authorList>
            <person name="Klenk H.-P."/>
        </authorList>
    </citation>
    <scope>NUCLEOTIDE SEQUENCE [LARGE SCALE GENOMIC DNA]</scope>
    <source>
        <strain evidence="2 3">DSM 45671</strain>
    </source>
</reference>
<comment type="caution">
    <text evidence="2">The sequence shown here is derived from an EMBL/GenBank/DDBJ whole genome shotgun (WGS) entry which is preliminary data.</text>
</comment>
<gene>
    <name evidence="2" type="ORF">FHX44_112886</name>
</gene>
<organism evidence="2 3">
    <name type="scientific">Pseudonocardia hierapolitana</name>
    <dbReference type="NCBI Taxonomy" id="1128676"/>
    <lineage>
        <taxon>Bacteria</taxon>
        <taxon>Bacillati</taxon>
        <taxon>Actinomycetota</taxon>
        <taxon>Actinomycetes</taxon>
        <taxon>Pseudonocardiales</taxon>
        <taxon>Pseudonocardiaceae</taxon>
        <taxon>Pseudonocardia</taxon>
    </lineage>
</organism>
<evidence type="ECO:0000313" key="3">
    <source>
        <dbReference type="Proteomes" id="UP000321261"/>
    </source>
</evidence>
<accession>A0A561SQ48</accession>
<keyword evidence="3" id="KW-1185">Reference proteome</keyword>
<dbReference type="PANTHER" id="PTHR40763">
    <property type="entry name" value="MEMBRANE PROTEIN-RELATED"/>
    <property type="match status" value="1"/>
</dbReference>
<dbReference type="OrthoDB" id="4772576at2"/>
<proteinExistence type="predicted"/>
<dbReference type="InterPro" id="IPR012551">
    <property type="entry name" value="DUF1707_SHOCT-like"/>
</dbReference>
<dbReference type="Proteomes" id="UP000321261">
    <property type="component" value="Unassembled WGS sequence"/>
</dbReference>
<evidence type="ECO:0000313" key="2">
    <source>
        <dbReference type="EMBL" id="TWF76987.1"/>
    </source>
</evidence>
<feature type="domain" description="DUF1707" evidence="1">
    <location>
        <begin position="5"/>
        <end position="57"/>
    </location>
</feature>
<dbReference type="PANTHER" id="PTHR40763:SF4">
    <property type="entry name" value="DUF1707 DOMAIN-CONTAINING PROTEIN"/>
    <property type="match status" value="1"/>
</dbReference>
<sequence length="61" mass="7133">MPRELRASDAERQAVTRRLERAFRDGRLTVVEFDERTQAAYAARTRGELDDLTEDLPPDLW</sequence>
<dbReference type="AlphaFoldDB" id="A0A561SQ48"/>